<protein>
    <submittedName>
        <fullName evidence="1">Uncharacterized protein</fullName>
    </submittedName>
</protein>
<dbReference type="EMBL" id="GL381789">
    <property type="protein sequence ID" value="EGT41139.1"/>
    <property type="molecule type" value="Genomic_DNA"/>
</dbReference>
<dbReference type="OrthoDB" id="5855668at2759"/>
<feature type="non-terminal residue" evidence="1">
    <location>
        <position position="1"/>
    </location>
</feature>
<gene>
    <name evidence="1" type="ORF">CAEBREN_29635</name>
</gene>
<organism evidence="2">
    <name type="scientific">Caenorhabditis brenneri</name>
    <name type="common">Nematode worm</name>
    <dbReference type="NCBI Taxonomy" id="135651"/>
    <lineage>
        <taxon>Eukaryota</taxon>
        <taxon>Metazoa</taxon>
        <taxon>Ecdysozoa</taxon>
        <taxon>Nematoda</taxon>
        <taxon>Chromadorea</taxon>
        <taxon>Rhabditida</taxon>
        <taxon>Rhabditina</taxon>
        <taxon>Rhabditomorpha</taxon>
        <taxon>Rhabditoidea</taxon>
        <taxon>Rhabditidae</taxon>
        <taxon>Peloderinae</taxon>
        <taxon>Caenorhabditis</taxon>
    </lineage>
</organism>
<evidence type="ECO:0000313" key="1">
    <source>
        <dbReference type="EMBL" id="EGT41139.1"/>
    </source>
</evidence>
<dbReference type="HOGENOM" id="CLU_300463_0_0_1"/>
<dbReference type="eggNOG" id="KOG1327">
    <property type="taxonomic scope" value="Eukaryota"/>
</dbReference>
<dbReference type="Proteomes" id="UP000008068">
    <property type="component" value="Unassembled WGS sequence"/>
</dbReference>
<name>G0PNB1_CAEBE</name>
<keyword evidence="2" id="KW-1185">Reference proteome</keyword>
<accession>G0PNB1</accession>
<sequence length="997" mass="111148">STRRTFLQKAKSTESMSLKTKSASSTSINMSSQHQKSFVTQTTSTEIASQRREIVAAAFGISTQSLERLLNFVEVIDWENITMLDSQRERLSANLHALTSTPVVLDIPSVLGRIVAPAEQEENFDLIMRDRAESRVFAQLRASADELTSREVSLGSMSQLEQAAFMSLLITSVSKCDLRTIAPTNITSNTEIFYDVAEEKMSASGVMRRESRREYETKKFTSSREEIVQGFWRGERDEEKVVKTLKDRMESFKQSLSVKSATFISESASLGMRKADQKAEISSSQTITPKEIISKAFEITESKAEQFFQVLDKMDWSKIELGEKEHSAICANIRALAPEPKVCDRVLGKLRAPKQQDETADVRIQDIRKAKIVLSVRAALQSTISSNSNFSKNISDAEKAVFSNLISVMVSHNLSTIATSSESTTASVNYEDIPENLTASKTWISRNSEKLKQEIREPVIETVESFWNTTSDQEKVAVLMNEKIESIYSSLNTLAASISNENIHKELVKKAETSGRVNIKTINPLEIVSSSFHISTEDIQQFFEVMEKMDWSKISLPISEHSIISRNVQSLAPPSFDSSSILGKLRAPEMQEQSADLKIKQSQRAEVVLDVTAAMKNTIESSDTFVRIPDDEKTALTNLVGIFATQDLSTMGTSSENQTVEVNYSEAREQLDASKALVAKNLTVLKSEIRESSEEVVQGFWNTASNQEKVGAIVCEKLKTIHHSLQTHAIRTVTESLSRDIQKEQQHLISHHFVKLSPREIVQAAFGISSESIDQLLTLIEKMDWSNIELAESVHSNISANVRALSQSSSQSSGILGKLIAPPTQQESASLELQDLNTAKCILNVISSFNSTVNSDSTIDRLPEEEQEIFSNLVGVIASNNLNTSSDFISTSFGFNNVFELSEARRVLKQVCQQSLSEKIRESSEEFVQGIWKSASDEEKVAVVVKEKLETVHHFRKTLAIQMATLSVNTELTGNEESLHYFKNNDVPIREIIKSAF</sequence>
<dbReference type="STRING" id="135651.G0PNB1"/>
<reference evidence="2" key="1">
    <citation type="submission" date="2011-07" db="EMBL/GenBank/DDBJ databases">
        <authorList>
            <consortium name="Caenorhabditis brenneri Sequencing and Analysis Consortium"/>
            <person name="Wilson R.K."/>
        </authorList>
    </citation>
    <scope>NUCLEOTIDE SEQUENCE [LARGE SCALE GENOMIC DNA]</scope>
    <source>
        <strain evidence="2">PB2801</strain>
    </source>
</reference>
<evidence type="ECO:0000313" key="2">
    <source>
        <dbReference type="Proteomes" id="UP000008068"/>
    </source>
</evidence>
<proteinExistence type="predicted"/>
<dbReference type="InParanoid" id="G0PNB1"/>
<dbReference type="AlphaFoldDB" id="G0PNB1"/>